<dbReference type="SUPFAM" id="SSF53686">
    <property type="entry name" value="Tryptophan synthase beta subunit-like PLP-dependent enzymes"/>
    <property type="match status" value="1"/>
</dbReference>
<dbReference type="RefSeq" id="WP_275228253.1">
    <property type="nucleotide sequence ID" value="NZ_JARESE010000029.1"/>
</dbReference>
<organism evidence="5 6">
    <name type="scientific">Novosphingobium album</name>
    <name type="common">ex Liu et al. 2023</name>
    <dbReference type="NCBI Taxonomy" id="3031130"/>
    <lineage>
        <taxon>Bacteria</taxon>
        <taxon>Pseudomonadati</taxon>
        <taxon>Pseudomonadota</taxon>
        <taxon>Alphaproteobacteria</taxon>
        <taxon>Sphingomonadales</taxon>
        <taxon>Sphingomonadaceae</taxon>
        <taxon>Novosphingobium</taxon>
    </lineage>
</organism>
<feature type="domain" description="Tryptophan synthase beta chain-like PALP" evidence="4">
    <location>
        <begin position="21"/>
        <end position="306"/>
    </location>
</feature>
<name>A0ABT5WSE4_9SPHN</name>
<dbReference type="EMBL" id="JARESE010000029">
    <property type="protein sequence ID" value="MDE8652167.1"/>
    <property type="molecule type" value="Genomic_DNA"/>
</dbReference>
<evidence type="ECO:0000256" key="1">
    <source>
        <dbReference type="ARBA" id="ARBA00001933"/>
    </source>
</evidence>
<evidence type="ECO:0000256" key="3">
    <source>
        <dbReference type="ARBA" id="ARBA00023239"/>
    </source>
</evidence>
<accession>A0ABT5WSE4</accession>
<dbReference type="Gene3D" id="3.40.50.1100">
    <property type="match status" value="2"/>
</dbReference>
<dbReference type="Proteomes" id="UP001216253">
    <property type="component" value="Unassembled WGS sequence"/>
</dbReference>
<dbReference type="InterPro" id="IPR001926">
    <property type="entry name" value="TrpB-like_PALP"/>
</dbReference>
<protein>
    <submittedName>
        <fullName evidence="5">Threonine ammonia-lyase</fullName>
        <ecNumber evidence="5">4.3.1.19</ecNumber>
    </submittedName>
</protein>
<evidence type="ECO:0000256" key="2">
    <source>
        <dbReference type="ARBA" id="ARBA00022898"/>
    </source>
</evidence>
<evidence type="ECO:0000313" key="6">
    <source>
        <dbReference type="Proteomes" id="UP001216253"/>
    </source>
</evidence>
<evidence type="ECO:0000313" key="5">
    <source>
        <dbReference type="EMBL" id="MDE8652167.1"/>
    </source>
</evidence>
<dbReference type="NCBIfam" id="NF005600">
    <property type="entry name" value="PRK07334.1"/>
    <property type="match status" value="1"/>
</dbReference>
<sequence length="357" mass="36780">MLLQPPSIEDIRAAAERLAGAILDTPCLPSETLSAITGTQLFLKFENLQFTASFKERGALNRLLLTDPVVRTRGVCAMSAGNHAQGVAYHARRLGVAATIVMPVGTPLTKIARTRDHGARVVIEGANLSEALAIAHDLATAEGLTFIHPYDDPAVIAGQGTIGLEIIAAVPDLDAIVVPIGGGGMISGIAIAAKQIKPAVQVIGVQSRTYPSMARALAGESDACPDGMTIAEGIAVKTAGVLTREVVRALVDDILLVGESDIEAAIALLLSVEKTVVEGAGAAGLAAVLAHRDRFVGKRVATVLSGGNIDLRVLASVAMRELVRSGRLLRFEVPISDAPGVLACLTGVCAATTTMAG</sequence>
<comment type="cofactor">
    <cofactor evidence="1">
        <name>pyridoxal 5'-phosphate</name>
        <dbReference type="ChEBI" id="CHEBI:597326"/>
    </cofactor>
</comment>
<keyword evidence="6" id="KW-1185">Reference proteome</keyword>
<dbReference type="CDD" id="cd01562">
    <property type="entry name" value="Thr-dehyd"/>
    <property type="match status" value="1"/>
</dbReference>
<evidence type="ECO:0000259" key="4">
    <source>
        <dbReference type="Pfam" id="PF00291"/>
    </source>
</evidence>
<dbReference type="PANTHER" id="PTHR48078">
    <property type="entry name" value="THREONINE DEHYDRATASE, MITOCHONDRIAL-RELATED"/>
    <property type="match status" value="1"/>
</dbReference>
<proteinExistence type="predicted"/>
<dbReference type="EC" id="4.3.1.19" evidence="5"/>
<dbReference type="Pfam" id="PF00291">
    <property type="entry name" value="PALP"/>
    <property type="match status" value="1"/>
</dbReference>
<dbReference type="PANTHER" id="PTHR48078:SF6">
    <property type="entry name" value="L-THREONINE DEHYDRATASE CATABOLIC TDCB"/>
    <property type="match status" value="1"/>
</dbReference>
<dbReference type="InterPro" id="IPR036052">
    <property type="entry name" value="TrpB-like_PALP_sf"/>
</dbReference>
<comment type="caution">
    <text evidence="5">The sequence shown here is derived from an EMBL/GenBank/DDBJ whole genome shotgun (WGS) entry which is preliminary data.</text>
</comment>
<dbReference type="InterPro" id="IPR050147">
    <property type="entry name" value="Ser/Thr_Dehydratase"/>
</dbReference>
<dbReference type="GO" id="GO:0004794">
    <property type="term" value="F:threonine deaminase activity"/>
    <property type="evidence" value="ECO:0007669"/>
    <property type="project" value="UniProtKB-EC"/>
</dbReference>
<keyword evidence="3 5" id="KW-0456">Lyase</keyword>
<reference evidence="5 6" key="1">
    <citation type="submission" date="2023-03" db="EMBL/GenBank/DDBJ databases">
        <title>NovoSphingobium album sp. nov. isolated from polycyclic aromatic hydrocarbons- and heavy-metal polluted soil.</title>
        <authorList>
            <person name="Liu Z."/>
            <person name="Wang K."/>
        </authorList>
    </citation>
    <scope>NUCLEOTIDE SEQUENCE [LARGE SCALE GENOMIC DNA]</scope>
    <source>
        <strain evidence="5 6">H3SJ31-1</strain>
    </source>
</reference>
<keyword evidence="2" id="KW-0663">Pyridoxal phosphate</keyword>
<gene>
    <name evidence="5" type="ORF">PYV00_10615</name>
</gene>